<evidence type="ECO:0000313" key="1">
    <source>
        <dbReference type="EMBL" id="PTB52122.1"/>
    </source>
</evidence>
<keyword evidence="2" id="KW-1185">Reference proteome</keyword>
<organism evidence="1 2">
    <name type="scientific">Trichoderma harzianum CBS 226.95</name>
    <dbReference type="NCBI Taxonomy" id="983964"/>
    <lineage>
        <taxon>Eukaryota</taxon>
        <taxon>Fungi</taxon>
        <taxon>Dikarya</taxon>
        <taxon>Ascomycota</taxon>
        <taxon>Pezizomycotina</taxon>
        <taxon>Sordariomycetes</taxon>
        <taxon>Hypocreomycetidae</taxon>
        <taxon>Hypocreales</taxon>
        <taxon>Hypocreaceae</taxon>
        <taxon>Trichoderma</taxon>
    </lineage>
</organism>
<name>A0A2T4A4X1_TRIHA</name>
<evidence type="ECO:0000313" key="2">
    <source>
        <dbReference type="Proteomes" id="UP000241690"/>
    </source>
</evidence>
<dbReference type="RefSeq" id="XP_024771799.1">
    <property type="nucleotide sequence ID" value="XM_024913457.1"/>
</dbReference>
<dbReference type="Proteomes" id="UP000241690">
    <property type="component" value="Unassembled WGS sequence"/>
</dbReference>
<proteinExistence type="predicted"/>
<dbReference type="GeneID" id="36622019"/>
<dbReference type="AlphaFoldDB" id="A0A2T4A4X1"/>
<gene>
    <name evidence="1" type="ORF">M431DRAFT_211689</name>
</gene>
<sequence>MYRPVPFTALEPADRQVQVPVQRWCAVKGRRTKKEQIRNRGALGIITPLRGTEGPAPVIGKDVHAEALL</sequence>
<protein>
    <submittedName>
        <fullName evidence="1">Uncharacterized protein</fullName>
    </submittedName>
</protein>
<dbReference type="EMBL" id="KZ679684">
    <property type="protein sequence ID" value="PTB52122.1"/>
    <property type="molecule type" value="Genomic_DNA"/>
</dbReference>
<reference evidence="1 2" key="1">
    <citation type="submission" date="2016-07" db="EMBL/GenBank/DDBJ databases">
        <title>Multiple horizontal gene transfer events from other fungi enriched the ability of initially mycotrophic Trichoderma (Ascomycota) to feed on dead plant biomass.</title>
        <authorList>
            <consortium name="DOE Joint Genome Institute"/>
            <person name="Aerts A."/>
            <person name="Atanasova L."/>
            <person name="Chenthamara K."/>
            <person name="Zhang J."/>
            <person name="Grujic M."/>
            <person name="Henrissat B."/>
            <person name="Kuo A."/>
            <person name="Salamov A."/>
            <person name="Lipzen A."/>
            <person name="Labutti K."/>
            <person name="Barry K."/>
            <person name="Miao Y."/>
            <person name="Rahimi M.J."/>
            <person name="Shen Q."/>
            <person name="Grigoriev I.V."/>
            <person name="Kubicek C.P."/>
            <person name="Druzhinina I.S."/>
        </authorList>
    </citation>
    <scope>NUCLEOTIDE SEQUENCE [LARGE SCALE GENOMIC DNA]</scope>
    <source>
        <strain evidence="1 2">CBS 226.95</strain>
    </source>
</reference>
<accession>A0A2T4A4X1</accession>